<name>A0A851GJQ6_9BACT</name>
<dbReference type="AlphaFoldDB" id="A0A851GJQ6"/>
<protein>
    <submittedName>
        <fullName evidence="1">Uncharacterized protein</fullName>
    </submittedName>
</protein>
<reference evidence="1 2" key="1">
    <citation type="submission" date="2020-07" db="EMBL/GenBank/DDBJ databases">
        <title>Roseicoccus Jingziensis gen. nov., sp. nov., isolated from coastal seawater.</title>
        <authorList>
            <person name="Feng X."/>
        </authorList>
    </citation>
    <scope>NUCLEOTIDE SEQUENCE [LARGE SCALE GENOMIC DNA]</scope>
    <source>
        <strain evidence="1 2">N1E253</strain>
    </source>
</reference>
<organism evidence="1 2">
    <name type="scientific">Oceaniferula marina</name>
    <dbReference type="NCBI Taxonomy" id="2748318"/>
    <lineage>
        <taxon>Bacteria</taxon>
        <taxon>Pseudomonadati</taxon>
        <taxon>Verrucomicrobiota</taxon>
        <taxon>Verrucomicrobiia</taxon>
        <taxon>Verrucomicrobiales</taxon>
        <taxon>Verrucomicrobiaceae</taxon>
        <taxon>Oceaniferula</taxon>
    </lineage>
</organism>
<accession>A0A851GJQ6</accession>
<comment type="caution">
    <text evidence="1">The sequence shown here is derived from an EMBL/GenBank/DDBJ whole genome shotgun (WGS) entry which is preliminary data.</text>
</comment>
<dbReference type="Proteomes" id="UP000557872">
    <property type="component" value="Unassembled WGS sequence"/>
</dbReference>
<evidence type="ECO:0000313" key="2">
    <source>
        <dbReference type="Proteomes" id="UP000557872"/>
    </source>
</evidence>
<keyword evidence="2" id="KW-1185">Reference proteome</keyword>
<sequence length="131" mass="14859">MNALEAEFLHQPSRLKVIALGTHVHMTGTLNGLRLQLGRKDIGVVIFDEKKSVAIRPGGLKIPLVFKASADLRWSCKFKDDITHMNMEQGVFVYHLHFTVDGEPYRVVHKLKYTTKGKGDFPSRWVQKESG</sequence>
<dbReference type="EMBL" id="JACBAZ010000030">
    <property type="protein sequence ID" value="NWK57753.1"/>
    <property type="molecule type" value="Genomic_DNA"/>
</dbReference>
<evidence type="ECO:0000313" key="1">
    <source>
        <dbReference type="EMBL" id="NWK57753.1"/>
    </source>
</evidence>
<proteinExistence type="predicted"/>
<gene>
    <name evidence="1" type="ORF">HW115_19195</name>
</gene>